<reference evidence="1" key="2">
    <citation type="journal article" date="2021" name="PeerJ">
        <title>Extensive microbial diversity within the chicken gut microbiome revealed by metagenomics and culture.</title>
        <authorList>
            <person name="Gilroy R."/>
            <person name="Ravi A."/>
            <person name="Getino M."/>
            <person name="Pursley I."/>
            <person name="Horton D.L."/>
            <person name="Alikhan N.F."/>
            <person name="Baker D."/>
            <person name="Gharbi K."/>
            <person name="Hall N."/>
            <person name="Watson M."/>
            <person name="Adriaenssens E.M."/>
            <person name="Foster-Nyarko E."/>
            <person name="Jarju S."/>
            <person name="Secka A."/>
            <person name="Antonio M."/>
            <person name="Oren A."/>
            <person name="Chaudhuri R.R."/>
            <person name="La Ragione R."/>
            <person name="Hildebrand F."/>
            <person name="Pallen M.J."/>
        </authorList>
    </citation>
    <scope>NUCLEOTIDE SEQUENCE</scope>
    <source>
        <strain evidence="1">B3-2255</strain>
    </source>
</reference>
<dbReference type="EMBL" id="JADILY010000012">
    <property type="protein sequence ID" value="MBO8481045.1"/>
    <property type="molecule type" value="Genomic_DNA"/>
</dbReference>
<organism evidence="1 2">
    <name type="scientific">Candidatus Merdivivens faecigallinarum</name>
    <dbReference type="NCBI Taxonomy" id="2840871"/>
    <lineage>
        <taxon>Bacteria</taxon>
        <taxon>Pseudomonadati</taxon>
        <taxon>Bacteroidota</taxon>
        <taxon>Bacteroidia</taxon>
        <taxon>Bacteroidales</taxon>
        <taxon>Muribaculaceae</taxon>
        <taxon>Muribaculaceae incertae sedis</taxon>
        <taxon>Candidatus Merdivivens</taxon>
    </lineage>
</organism>
<comment type="caution">
    <text evidence="1">The sequence shown here is derived from an EMBL/GenBank/DDBJ whole genome shotgun (WGS) entry which is preliminary data.</text>
</comment>
<dbReference type="Pfam" id="PF21857">
    <property type="entry name" value="DUF6913"/>
    <property type="match status" value="1"/>
</dbReference>
<accession>A0A9D9IZR7</accession>
<dbReference type="Proteomes" id="UP000823772">
    <property type="component" value="Unassembled WGS sequence"/>
</dbReference>
<evidence type="ECO:0000313" key="1">
    <source>
        <dbReference type="EMBL" id="MBO8481045.1"/>
    </source>
</evidence>
<gene>
    <name evidence="1" type="ORF">IAC87_00665</name>
</gene>
<protein>
    <submittedName>
        <fullName evidence="1">Uncharacterized protein</fullName>
    </submittedName>
</protein>
<dbReference type="InterPro" id="IPR054207">
    <property type="entry name" value="DUF6913"/>
</dbReference>
<name>A0A9D9IZR7_9BACT</name>
<proteinExistence type="predicted"/>
<reference evidence="1" key="1">
    <citation type="submission" date="2020-10" db="EMBL/GenBank/DDBJ databases">
        <authorList>
            <person name="Gilroy R."/>
        </authorList>
    </citation>
    <scope>NUCLEOTIDE SEQUENCE</scope>
    <source>
        <strain evidence="1">B3-2255</strain>
    </source>
</reference>
<evidence type="ECO:0000313" key="2">
    <source>
        <dbReference type="Proteomes" id="UP000823772"/>
    </source>
</evidence>
<dbReference type="AlphaFoldDB" id="A0A9D9IZR7"/>
<sequence>MNFITKHIRRKKELLFACKDRKAVYMPAEKLSSAIVIGDAATPENENMLSLVRKWASDYGITAYTVYFSLKARRGRDKNGDAAKGDLVLFRNDIRLAGIPKNDFLKEILGKRYDLLICTASPLPYPVEFVVKCCNASFKAGIDESRIDLFDMLVTGDKSGSEKIEFMLDSITKIKGED</sequence>